<feature type="domain" description="F-box" evidence="1">
    <location>
        <begin position="1"/>
        <end position="18"/>
    </location>
</feature>
<proteinExistence type="predicted"/>
<sequence length="409" mass="48151">MENLPSDILREIFDLLDPYWDEYSTANYWLRIPKRYKHAENQRDLSDLAKLRLVCKRFSSLGASYLFRCVVQRFNRESFRRLECLAEHPELGNHVKQFVYLMPYLYVKGPKDFDTFKSEGPQLCRDSMTRKIFDDDQFVYPRLYAEQQDIIKSSYDLHVLKKAMKSFKSLQRVTVLQTAGHLHHQLQHQEQPHHVWDYVYCSWAPASQRVVETMLQALQYGNSGVKSFVCPMISPQGLVKINYNIQQIALGGVWRQLTHLELSFDDKELSMNWPNGVNGRDQGNLDERILLLSELFFKDLFTTAENLSTIFLGFDPNRPLNIPLERVFHNVSWPKLKSLGLESWRLSAAEIIEFLKRHRKTLRGLRLGNIRLRDGDLWRDIVIALKRYARELQVISLDGCGYEKEFDKR</sequence>
<dbReference type="InterPro" id="IPR001810">
    <property type="entry name" value="F-box_dom"/>
</dbReference>
<evidence type="ECO:0000313" key="2">
    <source>
        <dbReference type="EMBL" id="RPB27662.1"/>
    </source>
</evidence>
<dbReference type="AlphaFoldDB" id="A0A3N4M2Q2"/>
<feature type="non-terminal residue" evidence="2">
    <location>
        <position position="409"/>
    </location>
</feature>
<dbReference type="InParanoid" id="A0A3N4M2Q2"/>
<evidence type="ECO:0000313" key="3">
    <source>
        <dbReference type="Proteomes" id="UP000267821"/>
    </source>
</evidence>
<dbReference type="OrthoDB" id="4179303at2759"/>
<name>A0A3N4M2Q2_9PEZI</name>
<organism evidence="2 3">
    <name type="scientific">Terfezia boudieri ATCC MYA-4762</name>
    <dbReference type="NCBI Taxonomy" id="1051890"/>
    <lineage>
        <taxon>Eukaryota</taxon>
        <taxon>Fungi</taxon>
        <taxon>Dikarya</taxon>
        <taxon>Ascomycota</taxon>
        <taxon>Pezizomycotina</taxon>
        <taxon>Pezizomycetes</taxon>
        <taxon>Pezizales</taxon>
        <taxon>Pezizaceae</taxon>
        <taxon>Terfezia</taxon>
    </lineage>
</organism>
<dbReference type="PROSITE" id="PS50181">
    <property type="entry name" value="FBOX"/>
    <property type="match status" value="1"/>
</dbReference>
<protein>
    <recommendedName>
        <fullName evidence="1">F-box domain-containing protein</fullName>
    </recommendedName>
</protein>
<dbReference type="STRING" id="1051890.A0A3N4M2Q2"/>
<gene>
    <name evidence="2" type="ORF">L211DRAFT_757945</name>
</gene>
<accession>A0A3N4M2Q2</accession>
<dbReference type="EMBL" id="ML121531">
    <property type="protein sequence ID" value="RPB27662.1"/>
    <property type="molecule type" value="Genomic_DNA"/>
</dbReference>
<reference evidence="2 3" key="1">
    <citation type="journal article" date="2018" name="Nat. Ecol. Evol.">
        <title>Pezizomycetes genomes reveal the molecular basis of ectomycorrhizal truffle lifestyle.</title>
        <authorList>
            <person name="Murat C."/>
            <person name="Payen T."/>
            <person name="Noel B."/>
            <person name="Kuo A."/>
            <person name="Morin E."/>
            <person name="Chen J."/>
            <person name="Kohler A."/>
            <person name="Krizsan K."/>
            <person name="Balestrini R."/>
            <person name="Da Silva C."/>
            <person name="Montanini B."/>
            <person name="Hainaut M."/>
            <person name="Levati E."/>
            <person name="Barry K.W."/>
            <person name="Belfiori B."/>
            <person name="Cichocki N."/>
            <person name="Clum A."/>
            <person name="Dockter R.B."/>
            <person name="Fauchery L."/>
            <person name="Guy J."/>
            <person name="Iotti M."/>
            <person name="Le Tacon F."/>
            <person name="Lindquist E.A."/>
            <person name="Lipzen A."/>
            <person name="Malagnac F."/>
            <person name="Mello A."/>
            <person name="Molinier V."/>
            <person name="Miyauchi S."/>
            <person name="Poulain J."/>
            <person name="Riccioni C."/>
            <person name="Rubini A."/>
            <person name="Sitrit Y."/>
            <person name="Splivallo R."/>
            <person name="Traeger S."/>
            <person name="Wang M."/>
            <person name="Zifcakova L."/>
            <person name="Wipf D."/>
            <person name="Zambonelli A."/>
            <person name="Paolocci F."/>
            <person name="Nowrousian M."/>
            <person name="Ottonello S."/>
            <person name="Baldrian P."/>
            <person name="Spatafora J.W."/>
            <person name="Henrissat B."/>
            <person name="Nagy L.G."/>
            <person name="Aury J.M."/>
            <person name="Wincker P."/>
            <person name="Grigoriev I.V."/>
            <person name="Bonfante P."/>
            <person name="Martin F.M."/>
        </authorList>
    </citation>
    <scope>NUCLEOTIDE SEQUENCE [LARGE SCALE GENOMIC DNA]</scope>
    <source>
        <strain evidence="2 3">ATCC MYA-4762</strain>
    </source>
</reference>
<keyword evidence="3" id="KW-1185">Reference proteome</keyword>
<dbReference type="Proteomes" id="UP000267821">
    <property type="component" value="Unassembled WGS sequence"/>
</dbReference>
<evidence type="ECO:0000259" key="1">
    <source>
        <dbReference type="PROSITE" id="PS50181"/>
    </source>
</evidence>